<gene>
    <name evidence="3" type="ORF">F5544_20750</name>
</gene>
<reference evidence="3 4" key="1">
    <citation type="journal article" date="2019" name="ACS Chem. Biol.">
        <title>Identification and Mobilization of a Cryptic Antibiotic Biosynthesis Gene Locus from a Human-Pathogenic Nocardia Isolate.</title>
        <authorList>
            <person name="Herisse M."/>
            <person name="Ishida K."/>
            <person name="Porter J.L."/>
            <person name="Howden B."/>
            <person name="Hertweck C."/>
            <person name="Stinear T.P."/>
            <person name="Pidot S.J."/>
        </authorList>
    </citation>
    <scope>NUCLEOTIDE SEQUENCE [LARGE SCALE GENOMIC DNA]</scope>
    <source>
        <strain evidence="3 4">AUSMDU00012717</strain>
    </source>
</reference>
<dbReference type="InterPro" id="IPR050491">
    <property type="entry name" value="AmpC-like"/>
</dbReference>
<evidence type="ECO:0000313" key="4">
    <source>
        <dbReference type="Proteomes" id="UP000503540"/>
    </source>
</evidence>
<protein>
    <submittedName>
        <fullName evidence="3">Serine hydrolase</fullName>
    </submittedName>
</protein>
<feature type="compositionally biased region" description="Low complexity" evidence="1">
    <location>
        <begin position="1"/>
        <end position="18"/>
    </location>
</feature>
<dbReference type="GO" id="GO:0016787">
    <property type="term" value="F:hydrolase activity"/>
    <property type="evidence" value="ECO:0007669"/>
    <property type="project" value="UniProtKB-KW"/>
</dbReference>
<accession>A0A6G9YGB3</accession>
<dbReference type="InterPro" id="IPR001466">
    <property type="entry name" value="Beta-lactam-related"/>
</dbReference>
<dbReference type="AlphaFoldDB" id="A0A6G9YGB3"/>
<dbReference type="EMBL" id="CP046172">
    <property type="protein sequence ID" value="QIS12013.1"/>
    <property type="molecule type" value="Genomic_DNA"/>
</dbReference>
<dbReference type="Pfam" id="PF00144">
    <property type="entry name" value="Beta-lactamase"/>
    <property type="match status" value="1"/>
</dbReference>
<keyword evidence="4" id="KW-1185">Reference proteome</keyword>
<dbReference type="Proteomes" id="UP000503540">
    <property type="component" value="Chromosome"/>
</dbReference>
<organism evidence="3 4">
    <name type="scientific">Nocardia arthritidis</name>
    <dbReference type="NCBI Taxonomy" id="228602"/>
    <lineage>
        <taxon>Bacteria</taxon>
        <taxon>Bacillati</taxon>
        <taxon>Actinomycetota</taxon>
        <taxon>Actinomycetes</taxon>
        <taxon>Mycobacteriales</taxon>
        <taxon>Nocardiaceae</taxon>
        <taxon>Nocardia</taxon>
    </lineage>
</organism>
<dbReference type="KEGG" id="nah:F5544_20750"/>
<name>A0A6G9YGB3_9NOCA</name>
<dbReference type="InterPro" id="IPR012338">
    <property type="entry name" value="Beta-lactam/transpept-like"/>
</dbReference>
<sequence>MIVTSCPSASSCAATESPDIPEPTTTTRMPLIIVVSALSAGCRRPRAPLSADRMRPAGGRIRLGRKGYEMSDIALTEFVGATAAKFGIPGVAVGIYAGGEAVFACHGVTSVENPLPVDEDTVFALGSVSKTFTATAVLCLAARGKVELDAPVRRYVPELVLADERVAARITVRQLLNHTSGLGNGEVVESGSGDDALARYVATLATLDLIGEPGERASYSQAGYNVLGRMIEHVTGLTFEKAIATMLFEPLELEHSLYSADELLTRRFAVGHNRAEDGTMSVARLRKRARGDNAGGGLESSVSDLLRWSRFHLGDIDAQVVPAELLREMRDPTVALRASTLGDDIGLCWFLRDVDGVRTVGHGGSTNGQFTELLTVPERDFAVVSLANAGPDGIQFNQAVVRWALEHYLGVIDRDPEPLPFDAARAREIVGLYDLGSMRLIIESSGAELRLDVDIKPEIRAAADQELPPGHTGGVGLLPRDEYIITSGGMQGQRGYFTRDASGAVIGIDIAGRLANRVAAQG</sequence>
<evidence type="ECO:0000313" key="3">
    <source>
        <dbReference type="EMBL" id="QIS12013.1"/>
    </source>
</evidence>
<dbReference type="Gene3D" id="3.40.710.10">
    <property type="entry name" value="DD-peptidase/beta-lactamase superfamily"/>
    <property type="match status" value="1"/>
</dbReference>
<proteinExistence type="predicted"/>
<evidence type="ECO:0000256" key="1">
    <source>
        <dbReference type="SAM" id="MobiDB-lite"/>
    </source>
</evidence>
<keyword evidence="3" id="KW-0378">Hydrolase</keyword>
<feature type="domain" description="Beta-lactamase-related" evidence="2">
    <location>
        <begin position="82"/>
        <end position="391"/>
    </location>
</feature>
<evidence type="ECO:0000259" key="2">
    <source>
        <dbReference type="Pfam" id="PF00144"/>
    </source>
</evidence>
<feature type="region of interest" description="Disordered" evidence="1">
    <location>
        <begin position="1"/>
        <end position="25"/>
    </location>
</feature>
<dbReference type="PANTHER" id="PTHR46825:SF15">
    <property type="entry name" value="BETA-LACTAMASE-RELATED DOMAIN-CONTAINING PROTEIN"/>
    <property type="match status" value="1"/>
</dbReference>
<dbReference type="SUPFAM" id="SSF56601">
    <property type="entry name" value="beta-lactamase/transpeptidase-like"/>
    <property type="match status" value="1"/>
</dbReference>
<dbReference type="PANTHER" id="PTHR46825">
    <property type="entry name" value="D-ALANYL-D-ALANINE-CARBOXYPEPTIDASE/ENDOPEPTIDASE AMPH"/>
    <property type="match status" value="1"/>
</dbReference>